<protein>
    <submittedName>
        <fullName evidence="1">Uncharacterized protein</fullName>
    </submittedName>
</protein>
<comment type="caution">
    <text evidence="1">The sequence shown here is derived from an EMBL/GenBank/DDBJ whole genome shotgun (WGS) entry which is preliminary data.</text>
</comment>
<reference evidence="1 2" key="1">
    <citation type="submission" date="2023-03" db="EMBL/GenBank/DDBJ databases">
        <title>Genome insight into feeding habits of ladybird beetles.</title>
        <authorList>
            <person name="Li H.-S."/>
            <person name="Huang Y.-H."/>
            <person name="Pang H."/>
        </authorList>
    </citation>
    <scope>NUCLEOTIDE SEQUENCE [LARGE SCALE GENOMIC DNA]</scope>
    <source>
        <strain evidence="1">SYSU_2023b</strain>
        <tissue evidence="1">Whole body</tissue>
    </source>
</reference>
<name>A0AAW1UBG2_9CUCU</name>
<proteinExistence type="predicted"/>
<evidence type="ECO:0000313" key="2">
    <source>
        <dbReference type="Proteomes" id="UP001431783"/>
    </source>
</evidence>
<dbReference type="Proteomes" id="UP001431783">
    <property type="component" value="Unassembled WGS sequence"/>
</dbReference>
<keyword evidence="2" id="KW-1185">Reference proteome</keyword>
<gene>
    <name evidence="1" type="ORF">WA026_008369</name>
</gene>
<organism evidence="1 2">
    <name type="scientific">Henosepilachna vigintioctopunctata</name>
    <dbReference type="NCBI Taxonomy" id="420089"/>
    <lineage>
        <taxon>Eukaryota</taxon>
        <taxon>Metazoa</taxon>
        <taxon>Ecdysozoa</taxon>
        <taxon>Arthropoda</taxon>
        <taxon>Hexapoda</taxon>
        <taxon>Insecta</taxon>
        <taxon>Pterygota</taxon>
        <taxon>Neoptera</taxon>
        <taxon>Endopterygota</taxon>
        <taxon>Coleoptera</taxon>
        <taxon>Polyphaga</taxon>
        <taxon>Cucujiformia</taxon>
        <taxon>Coccinelloidea</taxon>
        <taxon>Coccinellidae</taxon>
        <taxon>Epilachninae</taxon>
        <taxon>Epilachnini</taxon>
        <taxon>Henosepilachna</taxon>
    </lineage>
</organism>
<sequence>MIRSTINLEHIYLIEKNLYRITNCWNQYSQRCNYDECDCIIPDPKCKKRPAVVQEVDCEECRYECWQYKPRPRFAVPKTQQDLKKSRTCTAGMKTAENVTVDTKCKIADEIDAPIGPCPKTFKGNIRKSLKENPYKFENERIPLPDWDFNKRKPC</sequence>
<dbReference type="EMBL" id="JARQZJ010000063">
    <property type="protein sequence ID" value="KAK9879865.1"/>
    <property type="molecule type" value="Genomic_DNA"/>
</dbReference>
<evidence type="ECO:0000313" key="1">
    <source>
        <dbReference type="EMBL" id="KAK9879865.1"/>
    </source>
</evidence>
<accession>A0AAW1UBG2</accession>
<dbReference type="AlphaFoldDB" id="A0AAW1UBG2"/>